<proteinExistence type="predicted"/>
<dbReference type="Proteomes" id="UP000092666">
    <property type="component" value="Unassembled WGS sequence"/>
</dbReference>
<name>A0A1B9GRT8_9TREE</name>
<dbReference type="PROSITE" id="PS50294">
    <property type="entry name" value="WD_REPEATS_REGION"/>
    <property type="match status" value="1"/>
</dbReference>
<dbReference type="SMART" id="SM00320">
    <property type="entry name" value="WD40"/>
    <property type="match status" value="5"/>
</dbReference>
<evidence type="ECO:0000256" key="4">
    <source>
        <dbReference type="ARBA" id="ARBA00023242"/>
    </source>
</evidence>
<keyword evidence="8" id="KW-1185">Reference proteome</keyword>
<reference evidence="8" key="2">
    <citation type="submission" date="2013-12" db="EMBL/GenBank/DDBJ databases">
        <title>Evolution of pathogenesis and genome organization in the Tremellales.</title>
        <authorList>
            <person name="Cuomo C."/>
            <person name="Litvintseva A."/>
            <person name="Heitman J."/>
            <person name="Chen Y."/>
            <person name="Sun S."/>
            <person name="Springer D."/>
            <person name="Dromer F."/>
            <person name="Young S."/>
            <person name="Zeng Q."/>
            <person name="Chapman S."/>
            <person name="Gujja S."/>
            <person name="Saif S."/>
            <person name="Birren B."/>
        </authorList>
    </citation>
    <scope>NUCLEOTIDE SEQUENCE [LARGE SCALE GENOMIC DNA]</scope>
    <source>
        <strain evidence="8">BCC8398</strain>
    </source>
</reference>
<dbReference type="PROSITE" id="PS00678">
    <property type="entry name" value="WD_REPEATS_1"/>
    <property type="match status" value="1"/>
</dbReference>
<gene>
    <name evidence="7" type="ORF">I316_04501</name>
</gene>
<dbReference type="GO" id="GO:0032040">
    <property type="term" value="C:small-subunit processome"/>
    <property type="evidence" value="ECO:0007669"/>
    <property type="project" value="TreeGrafter"/>
</dbReference>
<dbReference type="OrthoDB" id="189968at2759"/>
<dbReference type="Pfam" id="PF00400">
    <property type="entry name" value="WD40"/>
    <property type="match status" value="4"/>
</dbReference>
<evidence type="ECO:0000256" key="1">
    <source>
        <dbReference type="ARBA" id="ARBA00004123"/>
    </source>
</evidence>
<protein>
    <submittedName>
        <fullName evidence="7">Ribosomal RNA-processing protein 9</fullName>
    </submittedName>
</protein>
<keyword evidence="4" id="KW-0539">Nucleus</keyword>
<dbReference type="InterPro" id="IPR015943">
    <property type="entry name" value="WD40/YVTN_repeat-like_dom_sf"/>
</dbReference>
<dbReference type="InterPro" id="IPR036322">
    <property type="entry name" value="WD40_repeat_dom_sf"/>
</dbReference>
<feature type="repeat" description="WD" evidence="5">
    <location>
        <begin position="221"/>
        <end position="255"/>
    </location>
</feature>
<feature type="region of interest" description="Disordered" evidence="6">
    <location>
        <begin position="363"/>
        <end position="404"/>
    </location>
</feature>
<feature type="compositionally biased region" description="Basic and acidic residues" evidence="6">
    <location>
        <begin position="547"/>
        <end position="556"/>
    </location>
</feature>
<dbReference type="AlphaFoldDB" id="A0A1B9GRT8"/>
<dbReference type="PROSITE" id="PS50082">
    <property type="entry name" value="WD_REPEATS_2"/>
    <property type="match status" value="2"/>
</dbReference>
<dbReference type="InterPro" id="IPR001680">
    <property type="entry name" value="WD40_rpt"/>
</dbReference>
<reference evidence="7 8" key="1">
    <citation type="submission" date="2013-07" db="EMBL/GenBank/DDBJ databases">
        <title>The Genome Sequence of Cryptococcus heveanensis BCC8398.</title>
        <authorList>
            <consortium name="The Broad Institute Genome Sequencing Platform"/>
            <person name="Cuomo C."/>
            <person name="Litvintseva A."/>
            <person name="Chen Y."/>
            <person name="Heitman J."/>
            <person name="Sun S."/>
            <person name="Springer D."/>
            <person name="Dromer F."/>
            <person name="Young S.K."/>
            <person name="Zeng Q."/>
            <person name="Gargeya S."/>
            <person name="Fitzgerald M."/>
            <person name="Abouelleil A."/>
            <person name="Alvarado L."/>
            <person name="Berlin A.M."/>
            <person name="Chapman S.B."/>
            <person name="Dewar J."/>
            <person name="Goldberg J."/>
            <person name="Griggs A."/>
            <person name="Gujja S."/>
            <person name="Hansen M."/>
            <person name="Howarth C."/>
            <person name="Imamovic A."/>
            <person name="Larimer J."/>
            <person name="McCowan C."/>
            <person name="Murphy C."/>
            <person name="Pearson M."/>
            <person name="Priest M."/>
            <person name="Roberts A."/>
            <person name="Saif S."/>
            <person name="Shea T."/>
            <person name="Sykes S."/>
            <person name="Wortman J."/>
            <person name="Nusbaum C."/>
            <person name="Birren B."/>
        </authorList>
    </citation>
    <scope>NUCLEOTIDE SEQUENCE [LARGE SCALE GENOMIC DNA]</scope>
    <source>
        <strain evidence="7 8">BCC8398</strain>
    </source>
</reference>
<organism evidence="7 8">
    <name type="scientific">Kwoniella heveanensis BCC8398</name>
    <dbReference type="NCBI Taxonomy" id="1296120"/>
    <lineage>
        <taxon>Eukaryota</taxon>
        <taxon>Fungi</taxon>
        <taxon>Dikarya</taxon>
        <taxon>Basidiomycota</taxon>
        <taxon>Agaricomycotina</taxon>
        <taxon>Tremellomycetes</taxon>
        <taxon>Tremellales</taxon>
        <taxon>Cryptococcaceae</taxon>
        <taxon>Kwoniella</taxon>
    </lineage>
</organism>
<dbReference type="InterPro" id="IPR019775">
    <property type="entry name" value="WD40_repeat_CS"/>
</dbReference>
<dbReference type="PANTHER" id="PTHR19865">
    <property type="entry name" value="U3 SMALL NUCLEOLAR RNA INTERACTING PROTEIN 2"/>
    <property type="match status" value="1"/>
</dbReference>
<keyword evidence="3" id="KW-0677">Repeat</keyword>
<feature type="repeat" description="WD" evidence="5">
    <location>
        <begin position="474"/>
        <end position="508"/>
    </location>
</feature>
<evidence type="ECO:0000313" key="8">
    <source>
        <dbReference type="Proteomes" id="UP000092666"/>
    </source>
</evidence>
<sequence>MPDPFFQSEKKRKRPNRSGGERAGGPSSSSSGSSRPLPYGKGQKARPQPYSRKAVEKDENLSSDAEGEGGAVDLDDMDFRAGREDVALSDDEVIDENETAAEKRVRLAKGYLAKVRDEVEAANADMDFDAAEIDRELIASRLQKDVAEASGRIHLYIASHLTSTTTRFLSVPSHVPTSIALTPKYLFVSTKRGSIVRYATSSLKKIGKPFGQGRAAPGGMEDGHEGEVLSIAASEDGKWLVSGGRDKVIGVWDVSGDEPKWVRGLRGHKDAVTSVALPPLNNTSHHILSASLSRHLALHSLATLSVIDTFFGHQDSIPSVSTLKPTLAVTAGSRDRTCRWWKVEEEVQLVFRGGGKTKLDQKGLLPEERKERLGGGWTEGVEPEAEPKNNNNNNHKNARDRKGKGKEFIEGSIDCVCMLDDQHFLSGGDSGSISLWSTGKKKPIFTHAFAHGTTDVVDTVTDETVHGQVGPRWITSLAALRGTNLFASGSYDGHIRLWAIEQSMKSFSPLNITIPLEGFINAIQFLSFPTNTISSSSFSSSSSSSDGSDKDQHKENDEDQSLKAGKSKSSGKGEIYLVAAAGQEPRLGRWMNNKKAKNGVVVARLELDDAGKGMMI</sequence>
<dbReference type="SUPFAM" id="SSF50978">
    <property type="entry name" value="WD40 repeat-like"/>
    <property type="match status" value="1"/>
</dbReference>
<comment type="subcellular location">
    <subcellularLocation>
        <location evidence="1">Nucleus</location>
    </subcellularLocation>
</comment>
<evidence type="ECO:0000256" key="3">
    <source>
        <dbReference type="ARBA" id="ARBA00022737"/>
    </source>
</evidence>
<evidence type="ECO:0000256" key="5">
    <source>
        <dbReference type="PROSITE-ProRule" id="PRU00221"/>
    </source>
</evidence>
<evidence type="ECO:0000256" key="6">
    <source>
        <dbReference type="SAM" id="MobiDB-lite"/>
    </source>
</evidence>
<feature type="region of interest" description="Disordered" evidence="6">
    <location>
        <begin position="537"/>
        <end position="568"/>
    </location>
</feature>
<dbReference type="EMBL" id="KI669503">
    <property type="protein sequence ID" value="OCF33789.1"/>
    <property type="molecule type" value="Genomic_DNA"/>
</dbReference>
<keyword evidence="2 5" id="KW-0853">WD repeat</keyword>
<dbReference type="InterPro" id="IPR039241">
    <property type="entry name" value="Rrp9-like"/>
</dbReference>
<dbReference type="Gene3D" id="2.130.10.10">
    <property type="entry name" value="YVTN repeat-like/Quinoprotein amine dehydrogenase"/>
    <property type="match status" value="1"/>
</dbReference>
<feature type="compositionally biased region" description="Basic and acidic residues" evidence="6">
    <location>
        <begin position="363"/>
        <end position="373"/>
    </location>
</feature>
<feature type="region of interest" description="Disordered" evidence="6">
    <location>
        <begin position="1"/>
        <end position="74"/>
    </location>
</feature>
<dbReference type="PANTHER" id="PTHR19865:SF0">
    <property type="entry name" value="U3 SMALL NUCLEOLAR RNA-INTERACTING PROTEIN 2"/>
    <property type="match status" value="1"/>
</dbReference>
<dbReference type="InterPro" id="IPR020472">
    <property type="entry name" value="WD40_PAC1"/>
</dbReference>
<evidence type="ECO:0000313" key="7">
    <source>
        <dbReference type="EMBL" id="OCF33789.1"/>
    </source>
</evidence>
<evidence type="ECO:0000256" key="2">
    <source>
        <dbReference type="ARBA" id="ARBA00022574"/>
    </source>
</evidence>
<accession>A0A1B9GRT8</accession>
<dbReference type="STRING" id="1296120.A0A1B9GRT8"/>
<dbReference type="PRINTS" id="PR00320">
    <property type="entry name" value="GPROTEINBRPT"/>
</dbReference>
<feature type="compositionally biased region" description="Low complexity" evidence="6">
    <location>
        <begin position="24"/>
        <end position="35"/>
    </location>
</feature>
<dbReference type="GO" id="GO:0034511">
    <property type="term" value="F:U3 snoRNA binding"/>
    <property type="evidence" value="ECO:0007669"/>
    <property type="project" value="InterPro"/>
</dbReference>